<evidence type="ECO:0000313" key="1">
    <source>
        <dbReference type="EMBL" id="CEK70812.1"/>
    </source>
</evidence>
<organism evidence="1">
    <name type="scientific">Arion vulgaris</name>
    <dbReference type="NCBI Taxonomy" id="1028688"/>
    <lineage>
        <taxon>Eukaryota</taxon>
        <taxon>Metazoa</taxon>
        <taxon>Spiralia</taxon>
        <taxon>Lophotrochozoa</taxon>
        <taxon>Mollusca</taxon>
        <taxon>Gastropoda</taxon>
        <taxon>Heterobranchia</taxon>
        <taxon>Euthyneura</taxon>
        <taxon>Panpulmonata</taxon>
        <taxon>Eupulmonata</taxon>
        <taxon>Stylommatophora</taxon>
        <taxon>Helicina</taxon>
        <taxon>Arionoidea</taxon>
        <taxon>Arionidae</taxon>
        <taxon>Arion</taxon>
    </lineage>
</organism>
<feature type="non-terminal residue" evidence="1">
    <location>
        <position position="73"/>
    </location>
</feature>
<protein>
    <submittedName>
        <fullName evidence="1">Uncharacterized protein</fullName>
    </submittedName>
</protein>
<dbReference type="EMBL" id="HACG01023947">
    <property type="protein sequence ID" value="CEK70812.1"/>
    <property type="molecule type" value="Transcribed_RNA"/>
</dbReference>
<sequence length="73" mass="8548">MQWQSSRCENKYWSNLCSGKLHAADMDNIRAMYDNIRVDLGPHITEIVPLRSETGAPITDMSKLLERWVEDYF</sequence>
<proteinExistence type="predicted"/>
<name>A0A0B6ZQZ3_9EUPU</name>
<reference evidence="1" key="1">
    <citation type="submission" date="2014-12" db="EMBL/GenBank/DDBJ databases">
        <title>Insight into the proteome of Arion vulgaris.</title>
        <authorList>
            <person name="Aradska J."/>
            <person name="Bulat T."/>
            <person name="Smidak R."/>
            <person name="Sarate P."/>
            <person name="Gangsoo J."/>
            <person name="Sialana F."/>
            <person name="Bilban M."/>
            <person name="Lubec G."/>
        </authorList>
    </citation>
    <scope>NUCLEOTIDE SEQUENCE</scope>
    <source>
        <tissue evidence="1">Skin</tissue>
    </source>
</reference>
<gene>
    <name evidence="1" type="primary">ORF75738</name>
</gene>
<dbReference type="AlphaFoldDB" id="A0A0B6ZQZ3"/>
<accession>A0A0B6ZQZ3</accession>